<dbReference type="InterPro" id="IPR005162">
    <property type="entry name" value="Retrotrans_gag_dom"/>
</dbReference>
<dbReference type="PROSITE" id="PS50158">
    <property type="entry name" value="ZF_CCHC"/>
    <property type="match status" value="1"/>
</dbReference>
<dbReference type="SUPFAM" id="SSF57756">
    <property type="entry name" value="Retrovirus zinc finger-like domains"/>
    <property type="match status" value="1"/>
</dbReference>
<dbReference type="InterPro" id="IPR001878">
    <property type="entry name" value="Znf_CCHC"/>
</dbReference>
<evidence type="ECO:0000313" key="4">
    <source>
        <dbReference type="Proteomes" id="UP001162156"/>
    </source>
</evidence>
<comment type="caution">
    <text evidence="3">The sequence shown here is derived from an EMBL/GenBank/DDBJ whole genome shotgun (WGS) entry which is preliminary data.</text>
</comment>
<keyword evidence="1" id="KW-0863">Zinc-finger</keyword>
<keyword evidence="4" id="KW-1185">Reference proteome</keyword>
<evidence type="ECO:0000313" key="3">
    <source>
        <dbReference type="EMBL" id="KAJ8930990.1"/>
    </source>
</evidence>
<dbReference type="SUPFAM" id="SSF63491">
    <property type="entry name" value="BAG domain"/>
    <property type="match status" value="1"/>
</dbReference>
<dbReference type="GO" id="GO:0008270">
    <property type="term" value="F:zinc ion binding"/>
    <property type="evidence" value="ECO:0007669"/>
    <property type="project" value="UniProtKB-KW"/>
</dbReference>
<organism evidence="3 4">
    <name type="scientific">Rhamnusium bicolor</name>
    <dbReference type="NCBI Taxonomy" id="1586634"/>
    <lineage>
        <taxon>Eukaryota</taxon>
        <taxon>Metazoa</taxon>
        <taxon>Ecdysozoa</taxon>
        <taxon>Arthropoda</taxon>
        <taxon>Hexapoda</taxon>
        <taxon>Insecta</taxon>
        <taxon>Pterygota</taxon>
        <taxon>Neoptera</taxon>
        <taxon>Endopterygota</taxon>
        <taxon>Coleoptera</taxon>
        <taxon>Polyphaga</taxon>
        <taxon>Cucujiformia</taxon>
        <taxon>Chrysomeloidea</taxon>
        <taxon>Cerambycidae</taxon>
        <taxon>Lepturinae</taxon>
        <taxon>Rhagiini</taxon>
        <taxon>Rhamnusium</taxon>
    </lineage>
</organism>
<evidence type="ECO:0000259" key="2">
    <source>
        <dbReference type="PROSITE" id="PS50158"/>
    </source>
</evidence>
<dbReference type="InterPro" id="IPR036875">
    <property type="entry name" value="Znf_CCHC_sf"/>
</dbReference>
<proteinExistence type="predicted"/>
<accession>A0AAV8WXL9</accession>
<keyword evidence="1" id="KW-0862">Zinc</keyword>
<dbReference type="Proteomes" id="UP001162156">
    <property type="component" value="Unassembled WGS sequence"/>
</dbReference>
<name>A0AAV8WXL9_9CUCU</name>
<evidence type="ECO:0000256" key="1">
    <source>
        <dbReference type="PROSITE-ProRule" id="PRU00047"/>
    </source>
</evidence>
<reference evidence="3" key="1">
    <citation type="journal article" date="2023" name="Insect Mol. Biol.">
        <title>Genome sequencing provides insights into the evolution of gene families encoding plant cell wall-degrading enzymes in longhorned beetles.</title>
        <authorList>
            <person name="Shin N.R."/>
            <person name="Okamura Y."/>
            <person name="Kirsch R."/>
            <person name="Pauchet Y."/>
        </authorList>
    </citation>
    <scope>NUCLEOTIDE SEQUENCE</scope>
    <source>
        <strain evidence="3">RBIC_L_NR</strain>
    </source>
</reference>
<dbReference type="AlphaFoldDB" id="A0AAV8WXL9"/>
<feature type="domain" description="CCHC-type" evidence="2">
    <location>
        <begin position="422"/>
        <end position="437"/>
    </location>
</feature>
<protein>
    <recommendedName>
        <fullName evidence="2">CCHC-type domain-containing protein</fullName>
    </recommendedName>
</protein>
<keyword evidence="1" id="KW-0479">Metal-binding</keyword>
<dbReference type="Pfam" id="PF03732">
    <property type="entry name" value="Retrotrans_gag"/>
    <property type="match status" value="1"/>
</dbReference>
<dbReference type="GO" id="GO:0003676">
    <property type="term" value="F:nucleic acid binding"/>
    <property type="evidence" value="ECO:0007669"/>
    <property type="project" value="InterPro"/>
</dbReference>
<dbReference type="EMBL" id="JANEYF010004502">
    <property type="protein sequence ID" value="KAJ8930990.1"/>
    <property type="molecule type" value="Genomic_DNA"/>
</dbReference>
<sequence>MQINRLDKDELEYELTVRGIALGNCEEMRRRLSSAFQMERDGDSLKYPKYPYTFVQDMEAIQKKLEDMEPMVNRFNNSRTSGEAQKLQTKFSHVFGRLDNMDADGDEDLHKKKSDLVGLVLTLRESFNAKMEEFEKKTIQIVPARLNLLESQIGAQTFQEGLQNASRSSALDDVIQSRTGVNIGACSKMIPPHKWDLQKFSGDMRGMSINAFFERVEELRLARNVSKETLLDAGIDLFIDKAYQFYKDCRSRVCNWDELVEEFRAEYLSANHNDTLFEELQKRTQHPSETIGVYLAVMSGYFNRLGCPISEGAKLSIVLGNLHPFYQDRLRDPLPTTMSELRSICRRMEARRDVMNKYVEPSSRRGHVLEKDLAFIEVTEDISSLNVTPTSIGSNKKEIVCFRCKKPGHKAIGCAMPGGKYCFKCNREGYTVRNCPNCAKQGNGPKRT</sequence>
<dbReference type="SMART" id="SM00343">
    <property type="entry name" value="ZnF_C2HC"/>
    <property type="match status" value="2"/>
</dbReference>
<dbReference type="Gene3D" id="4.10.60.10">
    <property type="entry name" value="Zinc finger, CCHC-type"/>
    <property type="match status" value="1"/>
</dbReference>
<gene>
    <name evidence="3" type="ORF">NQ314_016160</name>
</gene>